<dbReference type="EMBL" id="JBHSPC010000167">
    <property type="protein sequence ID" value="MFC5675697.1"/>
    <property type="molecule type" value="Genomic_DNA"/>
</dbReference>
<evidence type="ECO:0000313" key="2">
    <source>
        <dbReference type="Proteomes" id="UP001596183"/>
    </source>
</evidence>
<evidence type="ECO:0008006" key="3">
    <source>
        <dbReference type="Google" id="ProtNLM"/>
    </source>
</evidence>
<evidence type="ECO:0000313" key="1">
    <source>
        <dbReference type="EMBL" id="MFC5675697.1"/>
    </source>
</evidence>
<proteinExistence type="predicted"/>
<dbReference type="Proteomes" id="UP001596183">
    <property type="component" value="Unassembled WGS sequence"/>
</dbReference>
<accession>A0ABW0XYK2</accession>
<organism evidence="1 2">
    <name type="scientific">Streptomyces incanus</name>
    <dbReference type="NCBI Taxonomy" id="887453"/>
    <lineage>
        <taxon>Bacteria</taxon>
        <taxon>Bacillati</taxon>
        <taxon>Actinomycetota</taxon>
        <taxon>Actinomycetes</taxon>
        <taxon>Kitasatosporales</taxon>
        <taxon>Streptomycetaceae</taxon>
        <taxon>Streptomyces</taxon>
    </lineage>
</organism>
<dbReference type="RefSeq" id="WP_381221259.1">
    <property type="nucleotide sequence ID" value="NZ_JBHSPC010000167.1"/>
</dbReference>
<reference evidence="2" key="1">
    <citation type="journal article" date="2019" name="Int. J. Syst. Evol. Microbiol.">
        <title>The Global Catalogue of Microorganisms (GCM) 10K type strain sequencing project: providing services to taxonomists for standard genome sequencing and annotation.</title>
        <authorList>
            <consortium name="The Broad Institute Genomics Platform"/>
            <consortium name="The Broad Institute Genome Sequencing Center for Infectious Disease"/>
            <person name="Wu L."/>
            <person name="Ma J."/>
        </authorList>
    </citation>
    <scope>NUCLEOTIDE SEQUENCE [LARGE SCALE GENOMIC DNA]</scope>
    <source>
        <strain evidence="2">JCM 13852</strain>
    </source>
</reference>
<name>A0ABW0XYK2_9ACTN</name>
<comment type="caution">
    <text evidence="1">The sequence shown here is derived from an EMBL/GenBank/DDBJ whole genome shotgun (WGS) entry which is preliminary data.</text>
</comment>
<gene>
    <name evidence="1" type="ORF">ACFP2V_38295</name>
</gene>
<protein>
    <recommendedName>
        <fullName evidence="3">Transposase</fullName>
    </recommendedName>
</protein>
<keyword evidence="2" id="KW-1185">Reference proteome</keyword>
<sequence length="107" mass="11881">MRHRIARLFEPLLQLLLPGSGRRRRAATAPAGVCSCPTCSCAEERPASPAGPQLLRGEDNAMVRPYLVAHERWGEVRRQRARRRALWLALHGIGIGPRVIHGMEVTA</sequence>